<dbReference type="Proteomes" id="UP000077255">
    <property type="component" value="Chromosome"/>
</dbReference>
<dbReference type="EMBL" id="CP014841">
    <property type="protein sequence ID" value="AND68475.1"/>
    <property type="molecule type" value="Genomic_DNA"/>
</dbReference>
<dbReference type="PATRIC" id="fig|445710.3.peg.1018"/>
<name>A0A169GQH7_9GAMM</name>
<keyword evidence="3" id="KW-1185">Reference proteome</keyword>
<organism evidence="2 3">
    <name type="scientific">Dyella thiooxydans</name>
    <dbReference type="NCBI Taxonomy" id="445710"/>
    <lineage>
        <taxon>Bacteria</taxon>
        <taxon>Pseudomonadati</taxon>
        <taxon>Pseudomonadota</taxon>
        <taxon>Gammaproteobacteria</taxon>
        <taxon>Lysobacterales</taxon>
        <taxon>Rhodanobacteraceae</taxon>
        <taxon>Dyella</taxon>
    </lineage>
</organism>
<protein>
    <submittedName>
        <fullName evidence="2">Uncharacterized protein</fullName>
    </submittedName>
</protein>
<gene>
    <name evidence="2" type="ORF">ATSB10_10210</name>
</gene>
<evidence type="ECO:0000313" key="3">
    <source>
        <dbReference type="Proteomes" id="UP000077255"/>
    </source>
</evidence>
<reference evidence="2 3" key="1">
    <citation type="submission" date="2016-02" db="EMBL/GenBank/DDBJ databases">
        <title>Complete genome sequencing and analysis of ATSB10, Dyella thiooxydans isolated from rhizosphere soil of sunflower (Helianthus annuus L.).</title>
        <authorList>
            <person name="Lee Y."/>
            <person name="Hwangbo K."/>
            <person name="Chung H."/>
            <person name="Yoo J."/>
            <person name="Kim K.Y."/>
            <person name="Sa T.M."/>
            <person name="Um Y."/>
            <person name="Madhaiyan M."/>
        </authorList>
    </citation>
    <scope>NUCLEOTIDE SEQUENCE [LARGE SCALE GENOMIC DNA]</scope>
    <source>
        <strain evidence="2 3">ATSB10</strain>
    </source>
</reference>
<sequence length="75" mass="8034">MPGRARRSPIGEPPRQATDALARWTRMAWADVAANATSLTEDRVSLPEPSGLLPVSWPSTHVAHHDAGGVSPGRR</sequence>
<evidence type="ECO:0000313" key="2">
    <source>
        <dbReference type="EMBL" id="AND68475.1"/>
    </source>
</evidence>
<evidence type="ECO:0000256" key="1">
    <source>
        <dbReference type="SAM" id="MobiDB-lite"/>
    </source>
</evidence>
<dbReference type="AlphaFoldDB" id="A0A169GQH7"/>
<proteinExistence type="predicted"/>
<feature type="region of interest" description="Disordered" evidence="1">
    <location>
        <begin position="53"/>
        <end position="75"/>
    </location>
</feature>
<dbReference type="STRING" id="445710.ATSB10_10210"/>
<dbReference type="KEGG" id="dtx:ATSB10_10210"/>
<accession>A0A169GQH7</accession>